<gene>
    <name evidence="3" type="ORF">NBR_LOCUS11138</name>
</gene>
<dbReference type="Gene3D" id="3.90.79.10">
    <property type="entry name" value="Nucleoside Triphosphate Pyrophosphohydrolase"/>
    <property type="match status" value="1"/>
</dbReference>
<evidence type="ECO:0000313" key="4">
    <source>
        <dbReference type="Proteomes" id="UP000271162"/>
    </source>
</evidence>
<dbReference type="GO" id="GO:0003735">
    <property type="term" value="F:structural constituent of ribosome"/>
    <property type="evidence" value="ECO:0007669"/>
    <property type="project" value="InterPro"/>
</dbReference>
<dbReference type="AlphaFoldDB" id="A0A0N4Y591"/>
<reference evidence="5" key="1">
    <citation type="submission" date="2017-02" db="UniProtKB">
        <authorList>
            <consortium name="WormBaseParasite"/>
        </authorList>
    </citation>
    <scope>IDENTIFICATION</scope>
</reference>
<accession>A0A0N4Y591</accession>
<name>A0A0N4Y591_NIPBR</name>
<evidence type="ECO:0000256" key="1">
    <source>
        <dbReference type="SAM" id="Coils"/>
    </source>
</evidence>
<reference evidence="3 4" key="2">
    <citation type="submission" date="2018-11" db="EMBL/GenBank/DDBJ databases">
        <authorList>
            <consortium name="Pathogen Informatics"/>
        </authorList>
    </citation>
    <scope>NUCLEOTIDE SEQUENCE [LARGE SCALE GENOMIC DNA]</scope>
</reference>
<feature type="domain" description="Large ribosomal subunit protein mL46 N-terminal" evidence="2">
    <location>
        <begin position="10"/>
        <end position="98"/>
    </location>
</feature>
<keyword evidence="1" id="KW-0175">Coiled coil</keyword>
<evidence type="ECO:0000259" key="2">
    <source>
        <dbReference type="Pfam" id="PF11788"/>
    </source>
</evidence>
<dbReference type="WBParaSite" id="NBR_0001113701-mRNA-1">
    <property type="protein sequence ID" value="NBR_0001113701-mRNA-1"/>
    <property type="gene ID" value="NBR_0001113701"/>
</dbReference>
<dbReference type="OMA" id="MLPRYCK"/>
<proteinExistence type="predicted"/>
<evidence type="ECO:0000313" key="3">
    <source>
        <dbReference type="EMBL" id="VDL74727.1"/>
    </source>
</evidence>
<dbReference type="PANTHER" id="PTHR13124">
    <property type="entry name" value="39S RIBOSOMAL PROTEIN L46, MITOCHONDRIAL PRECURSOR-RELATED"/>
    <property type="match status" value="1"/>
</dbReference>
<dbReference type="STRING" id="27835.A0A0N4Y591"/>
<dbReference type="InterPro" id="IPR040008">
    <property type="entry name" value="Ribosomal_mL46"/>
</dbReference>
<dbReference type="InterPro" id="IPR021757">
    <property type="entry name" value="Ribosomal_mL46_N"/>
</dbReference>
<dbReference type="PANTHER" id="PTHR13124:SF12">
    <property type="entry name" value="LARGE RIBOSOMAL SUBUNIT PROTEIN ML46"/>
    <property type="match status" value="1"/>
</dbReference>
<dbReference type="GO" id="GO:0005762">
    <property type="term" value="C:mitochondrial large ribosomal subunit"/>
    <property type="evidence" value="ECO:0007669"/>
    <property type="project" value="TreeGrafter"/>
</dbReference>
<dbReference type="Proteomes" id="UP000271162">
    <property type="component" value="Unassembled WGS sequence"/>
</dbReference>
<keyword evidence="4" id="KW-1185">Reference proteome</keyword>
<dbReference type="Pfam" id="PF11788">
    <property type="entry name" value="MRP-L46"/>
    <property type="match status" value="1"/>
</dbReference>
<dbReference type="EMBL" id="UYSL01020464">
    <property type="protein sequence ID" value="VDL74727.1"/>
    <property type="molecule type" value="Genomic_DNA"/>
</dbReference>
<feature type="coiled-coil region" evidence="1">
    <location>
        <begin position="62"/>
        <end position="118"/>
    </location>
</feature>
<protein>
    <submittedName>
        <fullName evidence="5">39S ribosomal protein L46, mitochondrial (inferred by orthology to a human protein)</fullName>
    </submittedName>
</protein>
<organism evidence="5">
    <name type="scientific">Nippostrongylus brasiliensis</name>
    <name type="common">Rat hookworm</name>
    <dbReference type="NCBI Taxonomy" id="27835"/>
    <lineage>
        <taxon>Eukaryota</taxon>
        <taxon>Metazoa</taxon>
        <taxon>Ecdysozoa</taxon>
        <taxon>Nematoda</taxon>
        <taxon>Chromadorea</taxon>
        <taxon>Rhabditida</taxon>
        <taxon>Rhabditina</taxon>
        <taxon>Rhabditomorpha</taxon>
        <taxon>Strongyloidea</taxon>
        <taxon>Heligmosomidae</taxon>
        <taxon>Nippostrongylus</taxon>
    </lineage>
</organism>
<sequence>MRLSALRCKWDIMVSVALSRPQVVAAPMTEIERRFHTLQIEEEKEKSLLCDFELKSLRDEKLIAKRAELEREGKELSELDEQIGLSNAMIQDEWSRRGEQLLKNINVANTQARNLKDEHSLMRMLDRKLVLIVQQRFGQDGYKSPWILPQLRHQSGETLRETAERCLREVAEGVQATLYGNAPFAVHTHKFPKPLKQKLNKDGAKIFFYHAVVPPSSTFLPKKKEELQCFDTDE</sequence>
<evidence type="ECO:0000313" key="5">
    <source>
        <dbReference type="WBParaSite" id="NBR_0001113701-mRNA-1"/>
    </source>
</evidence>